<sequence length="360" mass="38751">MRSTTVRVPFRIHSLYLPVLFTILMLSLFPTISALHISHQREDPKRPEITSGPPSSTINADPLHIRKRTDSDSDRITKSPTQPQPASATDSITRPSIIRPSISDSVGSEIIKATPTVPVGPLPSAFDTNIGNSSFSTQSCKTFFQQFLTNSTFIECHPVSILLPSSKSWFNAAKSFVSITRALDASCSVNSAQCASVLSRLAREIGTKEACEKDLAGQNPLVITARNGFLAYKYVHDATCLKNPDTGSYCLADALASENTVGNTFVYHLALGSPLPGSTRPECNKCLEATMKVYSEGAGVQQQPLSQTYKSAAQQINIGCGPSFVSEVVKTGAAGTLVLPSHTLYVLLPLIAYVFLGILR</sequence>
<name>A0AAF0DIE5_9EURO</name>
<protein>
    <recommendedName>
        <fullName evidence="3">DUF7729 domain-containing protein</fullName>
    </recommendedName>
</protein>
<proteinExistence type="predicted"/>
<keyword evidence="5" id="KW-1185">Reference proteome</keyword>
<feature type="compositionally biased region" description="Basic and acidic residues" evidence="1">
    <location>
        <begin position="39"/>
        <end position="48"/>
    </location>
</feature>
<feature type="transmembrane region" description="Helical" evidence="2">
    <location>
        <begin position="342"/>
        <end position="359"/>
    </location>
</feature>
<dbReference type="PANTHER" id="PTHR39460">
    <property type="entry name" value="EXPRESSED PROTEIN"/>
    <property type="match status" value="1"/>
</dbReference>
<accession>A0AAF0DIE5</accession>
<evidence type="ECO:0000313" key="4">
    <source>
        <dbReference type="EMBL" id="WEW58763.1"/>
    </source>
</evidence>
<evidence type="ECO:0000256" key="2">
    <source>
        <dbReference type="SAM" id="Phobius"/>
    </source>
</evidence>
<feature type="domain" description="DUF7729" evidence="3">
    <location>
        <begin position="121"/>
        <end position="327"/>
    </location>
</feature>
<feature type="compositionally biased region" description="Polar residues" evidence="1">
    <location>
        <begin position="78"/>
        <end position="89"/>
    </location>
</feature>
<reference evidence="4" key="1">
    <citation type="submission" date="2023-03" db="EMBL/GenBank/DDBJ databases">
        <title>Emydomyces testavorans Genome Sequence.</title>
        <authorList>
            <person name="Hoyer L."/>
        </authorList>
    </citation>
    <scope>NUCLEOTIDE SEQUENCE</scope>
    <source>
        <strain evidence="4">16-2883</strain>
    </source>
</reference>
<evidence type="ECO:0000256" key="1">
    <source>
        <dbReference type="SAM" id="MobiDB-lite"/>
    </source>
</evidence>
<keyword evidence="2" id="KW-1133">Transmembrane helix</keyword>
<feature type="compositionally biased region" description="Basic and acidic residues" evidence="1">
    <location>
        <begin position="68"/>
        <end position="77"/>
    </location>
</feature>
<dbReference type="AlphaFoldDB" id="A0AAF0DIE5"/>
<keyword evidence="2" id="KW-0812">Transmembrane</keyword>
<feature type="region of interest" description="Disordered" evidence="1">
    <location>
        <begin position="39"/>
        <end position="94"/>
    </location>
</feature>
<gene>
    <name evidence="4" type="ORF">PRK78_004231</name>
</gene>
<dbReference type="Proteomes" id="UP001219355">
    <property type="component" value="Chromosome 2"/>
</dbReference>
<dbReference type="Pfam" id="PF24855">
    <property type="entry name" value="DUF7729"/>
    <property type="match status" value="1"/>
</dbReference>
<organism evidence="4 5">
    <name type="scientific">Emydomyces testavorans</name>
    <dbReference type="NCBI Taxonomy" id="2070801"/>
    <lineage>
        <taxon>Eukaryota</taxon>
        <taxon>Fungi</taxon>
        <taxon>Dikarya</taxon>
        <taxon>Ascomycota</taxon>
        <taxon>Pezizomycotina</taxon>
        <taxon>Eurotiomycetes</taxon>
        <taxon>Eurotiomycetidae</taxon>
        <taxon>Onygenales</taxon>
        <taxon>Nannizziopsiaceae</taxon>
        <taxon>Emydomyces</taxon>
    </lineage>
</organism>
<dbReference type="EMBL" id="CP120628">
    <property type="protein sequence ID" value="WEW58763.1"/>
    <property type="molecule type" value="Genomic_DNA"/>
</dbReference>
<evidence type="ECO:0000259" key="3">
    <source>
        <dbReference type="Pfam" id="PF24855"/>
    </source>
</evidence>
<dbReference type="PANTHER" id="PTHR39460:SF1">
    <property type="entry name" value="C6 TRANSCRIPTION FACTOR"/>
    <property type="match status" value="1"/>
</dbReference>
<dbReference type="InterPro" id="IPR056146">
    <property type="entry name" value="DUF7729"/>
</dbReference>
<evidence type="ECO:0000313" key="5">
    <source>
        <dbReference type="Proteomes" id="UP001219355"/>
    </source>
</evidence>
<keyword evidence="2" id="KW-0472">Membrane</keyword>